<dbReference type="InterPro" id="IPR011545">
    <property type="entry name" value="DEAD/DEAH_box_helicase_dom"/>
</dbReference>
<keyword evidence="4 7" id="KW-0347">Helicase</keyword>
<dbReference type="GO" id="GO:0005524">
    <property type="term" value="F:ATP binding"/>
    <property type="evidence" value="ECO:0007669"/>
    <property type="project" value="UniProtKB-KW"/>
</dbReference>
<accession>A0A9N8DEC6</accession>
<evidence type="ECO:0000256" key="2">
    <source>
        <dbReference type="ARBA" id="ARBA00022741"/>
    </source>
</evidence>
<dbReference type="SMART" id="SM00490">
    <property type="entry name" value="HELICc"/>
    <property type="match status" value="1"/>
</dbReference>
<comment type="catalytic activity">
    <reaction evidence="6 7">
        <text>Couples ATP hydrolysis with the unwinding of duplex DNA by translocating in the 3'-5' direction.</text>
        <dbReference type="EC" id="5.6.2.4"/>
    </reaction>
</comment>
<dbReference type="Gene3D" id="1.10.10.10">
    <property type="entry name" value="Winged helix-like DNA-binding domain superfamily/Winged helix DNA-binding domain"/>
    <property type="match status" value="1"/>
</dbReference>
<dbReference type="AlphaFoldDB" id="A0A9N8DEC6"/>
<evidence type="ECO:0000256" key="5">
    <source>
        <dbReference type="ARBA" id="ARBA00022840"/>
    </source>
</evidence>
<keyword evidence="3 7" id="KW-0378">Hydrolase</keyword>
<dbReference type="GO" id="GO:0005634">
    <property type="term" value="C:nucleus"/>
    <property type="evidence" value="ECO:0007669"/>
    <property type="project" value="UniProtKB-SubCell"/>
</dbReference>
<reference evidence="11" key="1">
    <citation type="submission" date="2020-06" db="EMBL/GenBank/DDBJ databases">
        <authorList>
            <consortium name="Plant Systems Biology data submission"/>
        </authorList>
    </citation>
    <scope>NUCLEOTIDE SEQUENCE</scope>
    <source>
        <strain evidence="11">D6</strain>
    </source>
</reference>
<dbReference type="InterPro" id="IPR027417">
    <property type="entry name" value="P-loop_NTPase"/>
</dbReference>
<dbReference type="CDD" id="cd17920">
    <property type="entry name" value="DEXHc_RecQ"/>
    <property type="match status" value="1"/>
</dbReference>
<feature type="region of interest" description="Disordered" evidence="8">
    <location>
        <begin position="25"/>
        <end position="71"/>
    </location>
</feature>
<evidence type="ECO:0000256" key="4">
    <source>
        <dbReference type="ARBA" id="ARBA00022806"/>
    </source>
</evidence>
<evidence type="ECO:0000313" key="11">
    <source>
        <dbReference type="EMBL" id="CAB9500421.1"/>
    </source>
</evidence>
<feature type="compositionally biased region" description="Low complexity" evidence="8">
    <location>
        <begin position="41"/>
        <end position="52"/>
    </location>
</feature>
<feature type="compositionally biased region" description="Polar residues" evidence="8">
    <location>
        <begin position="60"/>
        <end position="71"/>
    </location>
</feature>
<dbReference type="GO" id="GO:0016787">
    <property type="term" value="F:hydrolase activity"/>
    <property type="evidence" value="ECO:0007669"/>
    <property type="project" value="UniProtKB-KW"/>
</dbReference>
<dbReference type="PANTHER" id="PTHR13710:SF120">
    <property type="entry name" value="BIFUNCTIONAL 3'-5' EXONUCLEASE_ATP-DEPENDENT HELICASE WRN"/>
    <property type="match status" value="1"/>
</dbReference>
<dbReference type="Pfam" id="PF00271">
    <property type="entry name" value="Helicase_C"/>
    <property type="match status" value="1"/>
</dbReference>
<dbReference type="GO" id="GO:0000724">
    <property type="term" value="P:double-strand break repair via homologous recombination"/>
    <property type="evidence" value="ECO:0007669"/>
    <property type="project" value="TreeGrafter"/>
</dbReference>
<dbReference type="GO" id="GO:0003676">
    <property type="term" value="F:nucleic acid binding"/>
    <property type="evidence" value="ECO:0007669"/>
    <property type="project" value="InterPro"/>
</dbReference>
<sequence length="978" mass="108831">MSDDEFGDPGWMDGVDLDAIAAAAEGKGTSDGNGKKKAIEASTSTSTGTAATNKRRKVSISPTNRKMSTDNSQEALEKTLLKFFGYSKFRKGQLQVIQQVLQQDANSNDTAVFWATGSGKSLCYQIPALHTQRITLVLSPLVSLMNDQVHSLNGLMTGNNGNTEIATFLGSGQTDKSKEHAAIQEGKFPIIYLTPEKLLSAGFLQQLERLHTTTREIGLIAIDESHCVSDWGHDFRPEYSKIGQVLRNNTLTGLQHLKQIPIMALTATAVPRVQQDICQSLLLKNPYTARQSSDRNNLIISVHKKDRGMALSAAMEPLIQTLVNSKSHQHQQSTIIYAPTRNLVEEITSFLRQRLAAQENIQVEGYHAGMPNAQRSAAHTNFLTGKTTVICGTSAFGLGINKIDTRRVIHYGPPKTVEEYYQQIGRAGRDGIQAECTMYVSEAEFNSYKSDFYIGKLSGNAKQAVLESIDALKEFSLDTTTCRRKSLLTFFKERPSFGERCGTCDNCQKHKTMDSRDLERDFPMARVVLTAIQALDGPSVSTIQSAISGKKLESYRYKPGVVEYKVKEAIQKLKDEAGQKISLDGYREFIVPLQQRGFLRESSKSSTVSGYQRTWTTYSITEKGVRVLRDQSLPIVLPVPAWVLEAERIEKERRQRVLKQLEDSGVEIDKLPQEECEAGDGDVIRAYSKWHSYLKSMKDRNNEDRVAQLELLLASVEQWRAAVAIKHRMAPGAVLAEHTMLTVTYTTATLPPAMTLKEDDLIAAGVRTREIASLCKALTEWRDTHRSAKEDAGQAMKSASKTMDLTPGQSVKGTRQWEYAVYKVIKKTGLASWESSYLRFQKGESPTTIAMSPANGKPIQVKTVCGHVMTALLHGREVDLHRLATCLPPPTAQEWERLQEAEIEVRADVCGNPLNSGAGGVKLTKTELLRPIMGSAFVDTPYNERGEEEKANFSMWCDLLEWYMSFKRVGIEPSFKDE</sequence>
<dbReference type="InterPro" id="IPR001650">
    <property type="entry name" value="Helicase_C-like"/>
</dbReference>
<dbReference type="PROSITE" id="PS51192">
    <property type="entry name" value="HELICASE_ATP_BIND_1"/>
    <property type="match status" value="1"/>
</dbReference>
<dbReference type="GO" id="GO:0005737">
    <property type="term" value="C:cytoplasm"/>
    <property type="evidence" value="ECO:0007669"/>
    <property type="project" value="TreeGrafter"/>
</dbReference>
<dbReference type="InterPro" id="IPR032284">
    <property type="entry name" value="RecQ_Zn-bd"/>
</dbReference>
<dbReference type="SMART" id="SM00487">
    <property type="entry name" value="DEXDc"/>
    <property type="match status" value="1"/>
</dbReference>
<evidence type="ECO:0000313" key="12">
    <source>
        <dbReference type="Proteomes" id="UP001153069"/>
    </source>
</evidence>
<name>A0A9N8DEC6_9STRA</name>
<dbReference type="PROSITE" id="PS51194">
    <property type="entry name" value="HELICASE_CTER"/>
    <property type="match status" value="1"/>
</dbReference>
<dbReference type="Pfam" id="PF00270">
    <property type="entry name" value="DEAD"/>
    <property type="match status" value="1"/>
</dbReference>
<organism evidence="11 12">
    <name type="scientific">Seminavis robusta</name>
    <dbReference type="NCBI Taxonomy" id="568900"/>
    <lineage>
        <taxon>Eukaryota</taxon>
        <taxon>Sar</taxon>
        <taxon>Stramenopiles</taxon>
        <taxon>Ochrophyta</taxon>
        <taxon>Bacillariophyta</taxon>
        <taxon>Bacillariophyceae</taxon>
        <taxon>Bacillariophycidae</taxon>
        <taxon>Naviculales</taxon>
        <taxon>Naviculaceae</taxon>
        <taxon>Seminavis</taxon>
    </lineage>
</organism>
<keyword evidence="12" id="KW-1185">Reference proteome</keyword>
<dbReference type="EC" id="5.6.2.4" evidence="7"/>
<evidence type="ECO:0000256" key="7">
    <source>
        <dbReference type="RuleBase" id="RU364117"/>
    </source>
</evidence>
<feature type="domain" description="Helicase C-terminal" evidence="10">
    <location>
        <begin position="317"/>
        <end position="473"/>
    </location>
</feature>
<evidence type="ECO:0000256" key="1">
    <source>
        <dbReference type="ARBA" id="ARBA00005446"/>
    </source>
</evidence>
<comment type="catalytic activity">
    <reaction evidence="7">
        <text>ATP + H2O = ADP + phosphate + H(+)</text>
        <dbReference type="Rhea" id="RHEA:13065"/>
        <dbReference type="ChEBI" id="CHEBI:15377"/>
        <dbReference type="ChEBI" id="CHEBI:15378"/>
        <dbReference type="ChEBI" id="CHEBI:30616"/>
        <dbReference type="ChEBI" id="CHEBI:43474"/>
        <dbReference type="ChEBI" id="CHEBI:456216"/>
    </reaction>
</comment>
<gene>
    <name evidence="11" type="ORF">SEMRO_83_G044440.1</name>
</gene>
<comment type="similarity">
    <text evidence="1 7">Belongs to the helicase family. RecQ subfamily.</text>
</comment>
<evidence type="ECO:0000256" key="3">
    <source>
        <dbReference type="ARBA" id="ARBA00022801"/>
    </source>
</evidence>
<dbReference type="PANTHER" id="PTHR13710">
    <property type="entry name" value="DNA HELICASE RECQ FAMILY MEMBER"/>
    <property type="match status" value="1"/>
</dbReference>
<dbReference type="Proteomes" id="UP001153069">
    <property type="component" value="Unassembled WGS sequence"/>
</dbReference>
<dbReference type="GO" id="GO:0005694">
    <property type="term" value="C:chromosome"/>
    <property type="evidence" value="ECO:0007669"/>
    <property type="project" value="TreeGrafter"/>
</dbReference>
<keyword evidence="2 7" id="KW-0547">Nucleotide-binding</keyword>
<comment type="subcellular location">
    <subcellularLocation>
        <location evidence="7">Nucleus</location>
    </subcellularLocation>
</comment>
<dbReference type="OrthoDB" id="10261556at2759"/>
<evidence type="ECO:0000259" key="9">
    <source>
        <dbReference type="PROSITE" id="PS51192"/>
    </source>
</evidence>
<dbReference type="GO" id="GO:0043138">
    <property type="term" value="F:3'-5' DNA helicase activity"/>
    <property type="evidence" value="ECO:0007669"/>
    <property type="project" value="UniProtKB-EC"/>
</dbReference>
<dbReference type="InterPro" id="IPR036388">
    <property type="entry name" value="WH-like_DNA-bd_sf"/>
</dbReference>
<evidence type="ECO:0000256" key="8">
    <source>
        <dbReference type="SAM" id="MobiDB-lite"/>
    </source>
</evidence>
<dbReference type="SUPFAM" id="SSF52540">
    <property type="entry name" value="P-loop containing nucleoside triphosphate hydrolases"/>
    <property type="match status" value="1"/>
</dbReference>
<feature type="domain" description="Helicase ATP-binding" evidence="9">
    <location>
        <begin position="101"/>
        <end position="287"/>
    </location>
</feature>
<dbReference type="InterPro" id="IPR014001">
    <property type="entry name" value="Helicase_ATP-bd"/>
</dbReference>
<dbReference type="EMBL" id="CAICTM010000082">
    <property type="protein sequence ID" value="CAB9500421.1"/>
    <property type="molecule type" value="Genomic_DNA"/>
</dbReference>
<dbReference type="NCBIfam" id="TIGR00614">
    <property type="entry name" value="recQ_fam"/>
    <property type="match status" value="1"/>
</dbReference>
<dbReference type="Gene3D" id="3.40.50.300">
    <property type="entry name" value="P-loop containing nucleotide triphosphate hydrolases"/>
    <property type="match status" value="2"/>
</dbReference>
<dbReference type="InterPro" id="IPR004589">
    <property type="entry name" value="DNA_helicase_ATP-dep_RecQ"/>
</dbReference>
<dbReference type="GO" id="GO:0009378">
    <property type="term" value="F:four-way junction helicase activity"/>
    <property type="evidence" value="ECO:0007669"/>
    <property type="project" value="TreeGrafter"/>
</dbReference>
<evidence type="ECO:0000259" key="10">
    <source>
        <dbReference type="PROSITE" id="PS51194"/>
    </source>
</evidence>
<keyword evidence="7" id="KW-0539">Nucleus</keyword>
<evidence type="ECO:0000256" key="6">
    <source>
        <dbReference type="ARBA" id="ARBA00034617"/>
    </source>
</evidence>
<dbReference type="Pfam" id="PF16124">
    <property type="entry name" value="RecQ_Zn_bind"/>
    <property type="match status" value="1"/>
</dbReference>
<protein>
    <recommendedName>
        <fullName evidence="7">ATP-dependent DNA helicase</fullName>
        <ecNumber evidence="7">5.6.2.4</ecNumber>
    </recommendedName>
</protein>
<keyword evidence="5 7" id="KW-0067">ATP-binding</keyword>
<proteinExistence type="inferred from homology"/>
<comment type="caution">
    <text evidence="11">The sequence shown here is derived from an EMBL/GenBank/DDBJ whole genome shotgun (WGS) entry which is preliminary data.</text>
</comment>